<reference evidence="1 2" key="1">
    <citation type="journal article" date="2022" name="DNA Res.">
        <title>Chromosomal-level genome assembly of the orchid tree Bauhinia variegata (Leguminosae; Cercidoideae) supports the allotetraploid origin hypothesis of Bauhinia.</title>
        <authorList>
            <person name="Zhong Y."/>
            <person name="Chen Y."/>
            <person name="Zheng D."/>
            <person name="Pang J."/>
            <person name="Liu Y."/>
            <person name="Luo S."/>
            <person name="Meng S."/>
            <person name="Qian L."/>
            <person name="Wei D."/>
            <person name="Dai S."/>
            <person name="Zhou R."/>
        </authorList>
    </citation>
    <scope>NUCLEOTIDE SEQUENCE [LARGE SCALE GENOMIC DNA]</scope>
    <source>
        <strain evidence="1">BV-YZ2020</strain>
    </source>
</reference>
<accession>A0ACB9L8F0</accession>
<protein>
    <submittedName>
        <fullName evidence="1">Uncharacterized protein</fullName>
    </submittedName>
</protein>
<proteinExistence type="predicted"/>
<gene>
    <name evidence="1" type="ORF">L6164_028944</name>
</gene>
<dbReference type="EMBL" id="CM039437">
    <property type="protein sequence ID" value="KAI4305586.1"/>
    <property type="molecule type" value="Genomic_DNA"/>
</dbReference>
<comment type="caution">
    <text evidence="1">The sequence shown here is derived from an EMBL/GenBank/DDBJ whole genome shotgun (WGS) entry which is preliminary data.</text>
</comment>
<evidence type="ECO:0000313" key="1">
    <source>
        <dbReference type="EMBL" id="KAI4305586.1"/>
    </source>
</evidence>
<keyword evidence="2" id="KW-1185">Reference proteome</keyword>
<sequence>MLLSGFLSLFAVENMAEEETKPLNYISEVVLKKRKSNEARALGTKEQFELANFKSNKSNDYAKKLEDFIIEYRSRELDLIRMKLRSKRKRSALLTPKSKKNGMHPKTRKVLYSLGLRRILSVVLVKATEGILEKLERVEPYVTNEGTNIAIKLNAIFLTIDGKGCFIHQPCKGANLQKGTCKNIDKQKVPPTDNNLIEQVLGKLGIACLEDMVHEIANVGPHFKEIVRFLWPFQLNKPTEG</sequence>
<name>A0ACB9L8F0_BAUVA</name>
<organism evidence="1 2">
    <name type="scientific">Bauhinia variegata</name>
    <name type="common">Purple orchid tree</name>
    <name type="synonym">Phanera variegata</name>
    <dbReference type="NCBI Taxonomy" id="167791"/>
    <lineage>
        <taxon>Eukaryota</taxon>
        <taxon>Viridiplantae</taxon>
        <taxon>Streptophyta</taxon>
        <taxon>Embryophyta</taxon>
        <taxon>Tracheophyta</taxon>
        <taxon>Spermatophyta</taxon>
        <taxon>Magnoliopsida</taxon>
        <taxon>eudicotyledons</taxon>
        <taxon>Gunneridae</taxon>
        <taxon>Pentapetalae</taxon>
        <taxon>rosids</taxon>
        <taxon>fabids</taxon>
        <taxon>Fabales</taxon>
        <taxon>Fabaceae</taxon>
        <taxon>Cercidoideae</taxon>
        <taxon>Cercideae</taxon>
        <taxon>Bauhiniinae</taxon>
        <taxon>Bauhinia</taxon>
    </lineage>
</organism>
<evidence type="ECO:0000313" key="2">
    <source>
        <dbReference type="Proteomes" id="UP000828941"/>
    </source>
</evidence>
<dbReference type="Proteomes" id="UP000828941">
    <property type="component" value="Chromosome 12"/>
</dbReference>